<organism evidence="2 3">
    <name type="scientific">Clonorchis sinensis</name>
    <name type="common">Chinese liver fluke</name>
    <dbReference type="NCBI Taxonomy" id="79923"/>
    <lineage>
        <taxon>Eukaryota</taxon>
        <taxon>Metazoa</taxon>
        <taxon>Spiralia</taxon>
        <taxon>Lophotrochozoa</taxon>
        <taxon>Platyhelminthes</taxon>
        <taxon>Trematoda</taxon>
        <taxon>Digenea</taxon>
        <taxon>Opisthorchiida</taxon>
        <taxon>Opisthorchiata</taxon>
        <taxon>Opisthorchiidae</taxon>
        <taxon>Clonorchis</taxon>
    </lineage>
</organism>
<reference key="2">
    <citation type="submission" date="2011-10" db="EMBL/GenBank/DDBJ databases">
        <title>The genome and transcriptome sequence of Clonorchis sinensis provide insights into the carcinogenic liver fluke.</title>
        <authorList>
            <person name="Wang X."/>
            <person name="Huang Y."/>
            <person name="Chen W."/>
            <person name="Liu H."/>
            <person name="Guo L."/>
            <person name="Chen Y."/>
            <person name="Luo F."/>
            <person name="Zhou W."/>
            <person name="Sun J."/>
            <person name="Mao Q."/>
            <person name="Liang P."/>
            <person name="Zhou C."/>
            <person name="Tian Y."/>
            <person name="Men J."/>
            <person name="Lv X."/>
            <person name="Huang L."/>
            <person name="Zhou J."/>
            <person name="Hu Y."/>
            <person name="Li R."/>
            <person name="Zhang F."/>
            <person name="Lei H."/>
            <person name="Li X."/>
            <person name="Hu X."/>
            <person name="Liang C."/>
            <person name="Xu J."/>
            <person name="Wu Z."/>
            <person name="Yu X."/>
        </authorList>
    </citation>
    <scope>NUCLEOTIDE SEQUENCE</scope>
    <source>
        <strain>Henan</strain>
    </source>
</reference>
<reference evidence="2" key="1">
    <citation type="journal article" date="2011" name="Genome Biol.">
        <title>The draft genome of the carcinogenic human liver fluke Clonorchis sinensis.</title>
        <authorList>
            <person name="Wang X."/>
            <person name="Chen W."/>
            <person name="Huang Y."/>
            <person name="Sun J."/>
            <person name="Men J."/>
            <person name="Liu H."/>
            <person name="Luo F."/>
            <person name="Guo L."/>
            <person name="Lv X."/>
            <person name="Deng C."/>
            <person name="Zhou C."/>
            <person name="Fan Y."/>
            <person name="Li X."/>
            <person name="Huang L."/>
            <person name="Hu Y."/>
            <person name="Liang C."/>
            <person name="Hu X."/>
            <person name="Xu J."/>
            <person name="Yu X."/>
        </authorList>
    </citation>
    <scope>NUCLEOTIDE SEQUENCE [LARGE SCALE GENOMIC DNA]</scope>
    <source>
        <strain evidence="2">Henan</strain>
    </source>
</reference>
<dbReference type="EMBL" id="DF143286">
    <property type="protein sequence ID" value="GAA52399.1"/>
    <property type="molecule type" value="Genomic_DNA"/>
</dbReference>
<evidence type="ECO:0000313" key="2">
    <source>
        <dbReference type="EMBL" id="GAA52399.1"/>
    </source>
</evidence>
<protein>
    <submittedName>
        <fullName evidence="2">Uncharacterized protein</fullName>
    </submittedName>
</protein>
<evidence type="ECO:0000313" key="3">
    <source>
        <dbReference type="Proteomes" id="UP000008909"/>
    </source>
</evidence>
<feature type="region of interest" description="Disordered" evidence="1">
    <location>
        <begin position="136"/>
        <end position="163"/>
    </location>
</feature>
<dbReference type="Proteomes" id="UP000008909">
    <property type="component" value="Unassembled WGS sequence"/>
</dbReference>
<sequence length="163" mass="17560">MMSQSTSGTVAFRLTVRRFLDNVLAQAIQCSASTQTIFGARIHIFYPLTGNRHSKVHRMGTASSSGFVLTMCDEESDEYESADEGVDLPLKPICSPKTSDAISVEVTKPSAEVAVGFSLVSAELFLQTDAEVHGGGPVVQKVADKKKKPRKSKSQPKKVKGSK</sequence>
<keyword evidence="3" id="KW-1185">Reference proteome</keyword>
<gene>
    <name evidence="2" type="ORF">CLF_107995</name>
</gene>
<proteinExistence type="predicted"/>
<evidence type="ECO:0000256" key="1">
    <source>
        <dbReference type="SAM" id="MobiDB-lite"/>
    </source>
</evidence>
<dbReference type="AlphaFoldDB" id="G7YHG6"/>
<accession>G7YHG6</accession>
<name>G7YHG6_CLOSI</name>
<feature type="non-terminal residue" evidence="2">
    <location>
        <position position="163"/>
    </location>
</feature>
<feature type="compositionally biased region" description="Basic residues" evidence="1">
    <location>
        <begin position="144"/>
        <end position="163"/>
    </location>
</feature>